<evidence type="ECO:0000313" key="2">
    <source>
        <dbReference type="EMBL" id="KAK7302069.1"/>
    </source>
</evidence>
<sequence>MSANHNPAIDKTWYVSAGSAGGSTGSASGGTAGSARSTSGTVASDSGSAAVSVTQAAASVTLPPLVEKGRDIINYVKPKKSKTNREKPAIRIEPMTIVGFEISFCLLNLFN</sequence>
<evidence type="ECO:0000256" key="1">
    <source>
        <dbReference type="SAM" id="MobiDB-lite"/>
    </source>
</evidence>
<feature type="compositionally biased region" description="Low complexity" evidence="1">
    <location>
        <begin position="33"/>
        <end position="46"/>
    </location>
</feature>
<organism evidence="2 3">
    <name type="scientific">Clitoria ternatea</name>
    <name type="common">Butterfly pea</name>
    <dbReference type="NCBI Taxonomy" id="43366"/>
    <lineage>
        <taxon>Eukaryota</taxon>
        <taxon>Viridiplantae</taxon>
        <taxon>Streptophyta</taxon>
        <taxon>Embryophyta</taxon>
        <taxon>Tracheophyta</taxon>
        <taxon>Spermatophyta</taxon>
        <taxon>Magnoliopsida</taxon>
        <taxon>eudicotyledons</taxon>
        <taxon>Gunneridae</taxon>
        <taxon>Pentapetalae</taxon>
        <taxon>rosids</taxon>
        <taxon>fabids</taxon>
        <taxon>Fabales</taxon>
        <taxon>Fabaceae</taxon>
        <taxon>Papilionoideae</taxon>
        <taxon>50 kb inversion clade</taxon>
        <taxon>NPAAA clade</taxon>
        <taxon>indigoferoid/millettioid clade</taxon>
        <taxon>Phaseoleae</taxon>
        <taxon>Clitoria</taxon>
    </lineage>
</organism>
<proteinExistence type="predicted"/>
<evidence type="ECO:0000313" key="3">
    <source>
        <dbReference type="Proteomes" id="UP001359559"/>
    </source>
</evidence>
<name>A0AAN9JPS6_CLITE</name>
<reference evidence="2 3" key="1">
    <citation type="submission" date="2024-01" db="EMBL/GenBank/DDBJ databases">
        <title>The genomes of 5 underutilized Papilionoideae crops provide insights into root nodulation and disease resistance.</title>
        <authorList>
            <person name="Yuan L."/>
        </authorList>
    </citation>
    <scope>NUCLEOTIDE SEQUENCE [LARGE SCALE GENOMIC DNA]</scope>
    <source>
        <strain evidence="2">LY-2023</strain>
        <tissue evidence="2">Leaf</tissue>
    </source>
</reference>
<feature type="region of interest" description="Disordered" evidence="1">
    <location>
        <begin position="20"/>
        <end position="46"/>
    </location>
</feature>
<accession>A0AAN9JPS6</accession>
<keyword evidence="3" id="KW-1185">Reference proteome</keyword>
<protein>
    <submittedName>
        <fullName evidence="2">Uncharacterized protein</fullName>
    </submittedName>
</protein>
<dbReference type="EMBL" id="JAYKXN010000003">
    <property type="protein sequence ID" value="KAK7302069.1"/>
    <property type="molecule type" value="Genomic_DNA"/>
</dbReference>
<comment type="caution">
    <text evidence="2">The sequence shown here is derived from an EMBL/GenBank/DDBJ whole genome shotgun (WGS) entry which is preliminary data.</text>
</comment>
<dbReference type="AlphaFoldDB" id="A0AAN9JPS6"/>
<gene>
    <name evidence="2" type="ORF">RJT34_12948</name>
</gene>
<feature type="compositionally biased region" description="Gly residues" evidence="1">
    <location>
        <begin position="20"/>
        <end position="32"/>
    </location>
</feature>
<dbReference type="Proteomes" id="UP001359559">
    <property type="component" value="Unassembled WGS sequence"/>
</dbReference>